<accession>A0AAE1BL82</accession>
<evidence type="ECO:0000256" key="5">
    <source>
        <dbReference type="ARBA" id="ARBA00023040"/>
    </source>
</evidence>
<evidence type="ECO:0000256" key="8">
    <source>
        <dbReference type="ARBA" id="ARBA00023224"/>
    </source>
</evidence>
<protein>
    <recommendedName>
        <fullName evidence="11">G-protein coupled receptors family 1 profile domain-containing protein</fullName>
    </recommendedName>
</protein>
<evidence type="ECO:0000256" key="9">
    <source>
        <dbReference type="SAM" id="MobiDB-lite"/>
    </source>
</evidence>
<evidence type="ECO:0000256" key="1">
    <source>
        <dbReference type="ARBA" id="ARBA00004141"/>
    </source>
</evidence>
<keyword evidence="8" id="KW-0807">Transducer</keyword>
<keyword evidence="13" id="KW-1185">Reference proteome</keyword>
<comment type="similarity">
    <text evidence="2">Belongs to the G-protein coupled receptor 1 family.</text>
</comment>
<keyword evidence="5" id="KW-0297">G-protein coupled receptor</keyword>
<keyword evidence="6 10" id="KW-0472">Membrane</keyword>
<dbReference type="Proteomes" id="UP001286313">
    <property type="component" value="Unassembled WGS sequence"/>
</dbReference>
<comment type="caution">
    <text evidence="12">The sequence shown here is derived from an EMBL/GenBank/DDBJ whole genome shotgun (WGS) entry which is preliminary data.</text>
</comment>
<organism evidence="12 13">
    <name type="scientific">Petrolisthes cinctipes</name>
    <name type="common">Flat porcelain crab</name>
    <dbReference type="NCBI Taxonomy" id="88211"/>
    <lineage>
        <taxon>Eukaryota</taxon>
        <taxon>Metazoa</taxon>
        <taxon>Ecdysozoa</taxon>
        <taxon>Arthropoda</taxon>
        <taxon>Crustacea</taxon>
        <taxon>Multicrustacea</taxon>
        <taxon>Malacostraca</taxon>
        <taxon>Eumalacostraca</taxon>
        <taxon>Eucarida</taxon>
        <taxon>Decapoda</taxon>
        <taxon>Pleocyemata</taxon>
        <taxon>Anomura</taxon>
        <taxon>Galatheoidea</taxon>
        <taxon>Porcellanidae</taxon>
        <taxon>Petrolisthes</taxon>
    </lineage>
</organism>
<reference evidence="12" key="1">
    <citation type="submission" date="2023-10" db="EMBL/GenBank/DDBJ databases">
        <title>Genome assemblies of two species of porcelain crab, Petrolisthes cinctipes and Petrolisthes manimaculis (Anomura: Porcellanidae).</title>
        <authorList>
            <person name="Angst P."/>
        </authorList>
    </citation>
    <scope>NUCLEOTIDE SEQUENCE</scope>
    <source>
        <strain evidence="12">PB745_01</strain>
        <tissue evidence="12">Gill</tissue>
    </source>
</reference>
<feature type="compositionally biased region" description="Low complexity" evidence="9">
    <location>
        <begin position="1"/>
        <end position="21"/>
    </location>
</feature>
<evidence type="ECO:0000313" key="12">
    <source>
        <dbReference type="EMBL" id="KAK3852650.1"/>
    </source>
</evidence>
<proteinExistence type="inferred from homology"/>
<dbReference type="GO" id="GO:0004930">
    <property type="term" value="F:G protein-coupled receptor activity"/>
    <property type="evidence" value="ECO:0007669"/>
    <property type="project" value="UniProtKB-KW"/>
</dbReference>
<feature type="transmembrane region" description="Helical" evidence="10">
    <location>
        <begin position="130"/>
        <end position="152"/>
    </location>
</feature>
<dbReference type="InterPro" id="IPR000276">
    <property type="entry name" value="GPCR_Rhodpsn"/>
</dbReference>
<keyword evidence="4 10" id="KW-1133">Transmembrane helix</keyword>
<keyword evidence="7" id="KW-0675">Receptor</keyword>
<keyword evidence="3 10" id="KW-0812">Transmembrane</keyword>
<name>A0AAE1BL82_PETCI</name>
<dbReference type="PROSITE" id="PS50262">
    <property type="entry name" value="G_PROTEIN_RECEP_F1_2"/>
    <property type="match status" value="1"/>
</dbReference>
<feature type="transmembrane region" description="Helical" evidence="10">
    <location>
        <begin position="91"/>
        <end position="118"/>
    </location>
</feature>
<feature type="domain" description="G-protein coupled receptors family 1 profile" evidence="11">
    <location>
        <begin position="110"/>
        <end position="152"/>
    </location>
</feature>
<evidence type="ECO:0000313" key="13">
    <source>
        <dbReference type="Proteomes" id="UP001286313"/>
    </source>
</evidence>
<dbReference type="PRINTS" id="PR00237">
    <property type="entry name" value="GPCRRHODOPSN"/>
</dbReference>
<dbReference type="GO" id="GO:0005886">
    <property type="term" value="C:plasma membrane"/>
    <property type="evidence" value="ECO:0007669"/>
    <property type="project" value="TreeGrafter"/>
</dbReference>
<dbReference type="SUPFAM" id="SSF81321">
    <property type="entry name" value="Family A G protein-coupled receptor-like"/>
    <property type="match status" value="1"/>
</dbReference>
<evidence type="ECO:0000256" key="7">
    <source>
        <dbReference type="ARBA" id="ARBA00023170"/>
    </source>
</evidence>
<gene>
    <name evidence="12" type="ORF">Pcinc_040772</name>
</gene>
<evidence type="ECO:0000256" key="3">
    <source>
        <dbReference type="ARBA" id="ARBA00022692"/>
    </source>
</evidence>
<comment type="subcellular location">
    <subcellularLocation>
        <location evidence="1">Membrane</location>
        <topology evidence="1">Multi-pass membrane protein</topology>
    </subcellularLocation>
</comment>
<dbReference type="AlphaFoldDB" id="A0AAE1BL82"/>
<dbReference type="Pfam" id="PF00001">
    <property type="entry name" value="7tm_1"/>
    <property type="match status" value="1"/>
</dbReference>
<dbReference type="EMBL" id="JAWQEG010007318">
    <property type="protein sequence ID" value="KAK3852650.1"/>
    <property type="molecule type" value="Genomic_DNA"/>
</dbReference>
<evidence type="ECO:0000256" key="10">
    <source>
        <dbReference type="SAM" id="Phobius"/>
    </source>
</evidence>
<evidence type="ECO:0000256" key="2">
    <source>
        <dbReference type="ARBA" id="ARBA00010663"/>
    </source>
</evidence>
<dbReference type="PANTHER" id="PTHR24243:SF233">
    <property type="entry name" value="THYROTROPIN-RELEASING HORMONE RECEPTOR"/>
    <property type="match status" value="1"/>
</dbReference>
<evidence type="ECO:0000256" key="4">
    <source>
        <dbReference type="ARBA" id="ARBA00022989"/>
    </source>
</evidence>
<dbReference type="Gene3D" id="1.20.1070.10">
    <property type="entry name" value="Rhodopsin 7-helix transmembrane proteins"/>
    <property type="match status" value="1"/>
</dbReference>
<evidence type="ECO:0000256" key="6">
    <source>
        <dbReference type="ARBA" id="ARBA00023136"/>
    </source>
</evidence>
<feature type="region of interest" description="Disordered" evidence="9">
    <location>
        <begin position="1"/>
        <end position="34"/>
    </location>
</feature>
<sequence length="314" mass="33462">MYPATHTTTTTTSVSYQTAHTGRPPGPTPADEGGWVVVGEESGWGDLGNSSMVVMDEDGVNFTSPSGNKSNDWASGAVMRLGVEVEIFPDWLVGVWTGILVTLMVVGVGGNVLVPVVVVRTRDLRSSTNFLLVNLAAADLLVLLVSLPTALVELHSRPETWVLGEPMYSTSSLYSGIPLPHLSTPALYLISLPQPSTISLYPSLLPHLSTPAFYLISLPQPSTSFPYPSSLPSLSTPDSTSSLYPRLYLIPLPALTPCSILLPHLLSKPQPSISSLHLYAINPNSTQPYTPITPTSSLSLNIALSHPVQSDIKG</sequence>
<dbReference type="InterPro" id="IPR017452">
    <property type="entry name" value="GPCR_Rhodpsn_7TM"/>
</dbReference>
<evidence type="ECO:0000259" key="11">
    <source>
        <dbReference type="PROSITE" id="PS50262"/>
    </source>
</evidence>
<dbReference type="PANTHER" id="PTHR24243">
    <property type="entry name" value="G-PROTEIN COUPLED RECEPTOR"/>
    <property type="match status" value="1"/>
</dbReference>